<dbReference type="Gene3D" id="1.10.8.60">
    <property type="match status" value="1"/>
</dbReference>
<dbReference type="InterPro" id="IPR003959">
    <property type="entry name" value="ATPase_AAA_core"/>
</dbReference>
<comment type="subcellular location">
    <subcellularLocation>
        <location evidence="1 11">Cytoplasm</location>
    </subcellularLocation>
</comment>
<dbReference type="Pfam" id="PF07724">
    <property type="entry name" value="AAA_2"/>
    <property type="match status" value="1"/>
</dbReference>
<comment type="function">
    <text evidence="11">Part of a stress-induced multi-chaperone system, it is involved in the recovery of the cell from heat-induced damage, in cooperation with DnaK, DnaJ and GrpE.</text>
</comment>
<dbReference type="FunFam" id="3.40.50.300:FF:000010">
    <property type="entry name" value="Chaperone clpB 1, putative"/>
    <property type="match status" value="1"/>
</dbReference>
<dbReference type="PANTHER" id="PTHR11638">
    <property type="entry name" value="ATP-DEPENDENT CLP PROTEASE"/>
    <property type="match status" value="1"/>
</dbReference>
<dbReference type="GO" id="GO:0016887">
    <property type="term" value="F:ATP hydrolysis activity"/>
    <property type="evidence" value="ECO:0007669"/>
    <property type="project" value="InterPro"/>
</dbReference>
<evidence type="ECO:0000259" key="12">
    <source>
        <dbReference type="PROSITE" id="PS51903"/>
    </source>
</evidence>
<dbReference type="SMART" id="SM00382">
    <property type="entry name" value="AAA"/>
    <property type="match status" value="2"/>
</dbReference>
<dbReference type="PROSITE" id="PS51903">
    <property type="entry name" value="CLP_R"/>
    <property type="match status" value="1"/>
</dbReference>
<dbReference type="InterPro" id="IPR003593">
    <property type="entry name" value="AAA+_ATPase"/>
</dbReference>
<dbReference type="RefSeq" id="WP_270454432.1">
    <property type="nucleotide sequence ID" value="NZ_JADPIE010000005.1"/>
</dbReference>
<name>A0A931AZ50_9FIRM</name>
<keyword evidence="4 10" id="KW-0547">Nucleotide-binding</keyword>
<evidence type="ECO:0000313" key="14">
    <source>
        <dbReference type="Proteomes" id="UP000621436"/>
    </source>
</evidence>
<dbReference type="GO" id="GO:0042026">
    <property type="term" value="P:protein refolding"/>
    <property type="evidence" value="ECO:0007669"/>
    <property type="project" value="UniProtKB-UniRule"/>
</dbReference>
<evidence type="ECO:0000256" key="2">
    <source>
        <dbReference type="ARBA" id="ARBA00008675"/>
    </source>
</evidence>
<keyword evidence="5 10" id="KW-0067">ATP-binding</keyword>
<dbReference type="InterPro" id="IPR001270">
    <property type="entry name" value="ClpA/B"/>
</dbReference>
<dbReference type="PROSITE" id="PS00871">
    <property type="entry name" value="CLPAB_2"/>
    <property type="match status" value="1"/>
</dbReference>
<comment type="subunit">
    <text evidence="8">Homohexamer. The oligomerization is ATP-dependent.</text>
</comment>
<evidence type="ECO:0000256" key="4">
    <source>
        <dbReference type="ARBA" id="ARBA00022741"/>
    </source>
</evidence>
<dbReference type="PANTHER" id="PTHR11638:SF18">
    <property type="entry name" value="HEAT SHOCK PROTEIN 104"/>
    <property type="match status" value="1"/>
</dbReference>
<dbReference type="EMBL" id="JADPIE010000005">
    <property type="protein sequence ID" value="MBF8437453.1"/>
    <property type="molecule type" value="Genomic_DNA"/>
</dbReference>
<feature type="coiled-coil region" evidence="11">
    <location>
        <begin position="406"/>
        <end position="527"/>
    </location>
</feature>
<dbReference type="InterPro" id="IPR028299">
    <property type="entry name" value="ClpA/B_CS2"/>
</dbReference>
<dbReference type="SMART" id="SM01086">
    <property type="entry name" value="ClpB_D2-small"/>
    <property type="match status" value="1"/>
</dbReference>
<keyword evidence="3 9" id="KW-0677">Repeat</keyword>
<dbReference type="PRINTS" id="PR00300">
    <property type="entry name" value="CLPPROTEASEA"/>
</dbReference>
<dbReference type="InterPro" id="IPR036628">
    <property type="entry name" value="Clp_N_dom_sf"/>
</dbReference>
<sequence length="861" mass="98310">MKMDDFTRRSQELLATAQQIATDNNNQEIYPPHLLKAMLEEDQGVTRPILEQLGLNLEQLSKDCQKLITQLPEVYSSDSNQIYMSRDMHNILQQSRQEAKKLNDDYISTEHILLALVSSDNKTAKLFTDKEIDKEKIKNIINEIRQGAKVDSPDSEDQFQALERYTIDLTDMAKEGKLDPVIGRDERIRRIMQVLSRRRKNNPVLIGEPGVGKTAVVEGLAQRIVTGDIPGVLKNKKVIELDMGSLLAGAKYRGEFEDRLKSVLKKIKEAEGKYIVFIDEMHTIVGAGASEGAMDASNLLKPALARGELHCIGATTLDEYKKHIEKDAALERRFQPVQIKEPDLEDTLSILRGLKEKYEIHHGVRIQDKALEAAAKLSERYLTERYQPDKSIDLVDEAAAKVKIDIDSMPLEIDELNRRLRRLETEREVLKNEEEEGSEEKLAELTEKINELKEKRDPLMARWNQEKDLIKRQRELKEEIEKVKLAAENAEREANYEEAARLKYGKLSDLEKELNQIREKVEGSPEQQDILREEVTEEDIAGIVASWTDIPVQQLLSSEKEKLLKLEEELSKRVVGQDEAINAVSNAIRRSRTGLQSEDRPLGSFLFMGPTGVGKTELAKTLAAHLFDREKNLIRLDMSEYMERHAVAKMIGSPPGYVGYDEGGQLTEKVRRQPYSVILLDEIEKAHSDVFNILLQILDDGILTDSHGKEVDFRNTVIIMTSNIGSEYIQDLDDHERIKEKVNQALKQTFRPEFINRIDGRIIFHSLDENHIRQIVEIKVQELAEKVIEQEFDLTVTEAAKDQLAVLGYDPAYGARPLERVIQNQIKDKLALFLLEEEPEQGSVIEIGYSEERDDFVIKIA</sequence>
<dbReference type="InterPro" id="IPR019489">
    <property type="entry name" value="Clp_ATPase_C"/>
</dbReference>
<dbReference type="InterPro" id="IPR041546">
    <property type="entry name" value="ClpA/ClpB_AAA_lid"/>
</dbReference>
<proteinExistence type="inferred from homology"/>
<evidence type="ECO:0000256" key="9">
    <source>
        <dbReference type="PROSITE-ProRule" id="PRU01251"/>
    </source>
</evidence>
<dbReference type="SUPFAM" id="SSF52540">
    <property type="entry name" value="P-loop containing nucleoside triphosphate hydrolases"/>
    <property type="match status" value="2"/>
</dbReference>
<accession>A0A931AZ50</accession>
<dbReference type="Gene3D" id="1.10.1780.10">
    <property type="entry name" value="Clp, N-terminal domain"/>
    <property type="match status" value="1"/>
</dbReference>
<comment type="subunit">
    <text evidence="11">Homohexamer; The oligomerization is ATP-dependent.</text>
</comment>
<comment type="caution">
    <text evidence="13">The sequence shown here is derived from an EMBL/GenBank/DDBJ whole genome shotgun (WGS) entry which is preliminary data.</text>
</comment>
<dbReference type="PROSITE" id="PS00870">
    <property type="entry name" value="CLPAB_1"/>
    <property type="match status" value="1"/>
</dbReference>
<dbReference type="GO" id="GO:0034605">
    <property type="term" value="P:cellular response to heat"/>
    <property type="evidence" value="ECO:0007669"/>
    <property type="project" value="TreeGrafter"/>
</dbReference>
<feature type="domain" description="Clp R" evidence="12">
    <location>
        <begin position="3"/>
        <end position="147"/>
    </location>
</feature>
<evidence type="ECO:0000256" key="3">
    <source>
        <dbReference type="ARBA" id="ARBA00022737"/>
    </source>
</evidence>
<keyword evidence="14" id="KW-1185">Reference proteome</keyword>
<dbReference type="InterPro" id="IPR004176">
    <property type="entry name" value="Clp_R_N"/>
</dbReference>
<dbReference type="GO" id="GO:0005524">
    <property type="term" value="F:ATP binding"/>
    <property type="evidence" value="ECO:0007669"/>
    <property type="project" value="UniProtKB-UniRule"/>
</dbReference>
<evidence type="ECO:0000313" key="13">
    <source>
        <dbReference type="EMBL" id="MBF8437453.1"/>
    </source>
</evidence>
<keyword evidence="6 11" id="KW-0175">Coiled coil</keyword>
<dbReference type="AlphaFoldDB" id="A0A931AZ50"/>
<evidence type="ECO:0000256" key="1">
    <source>
        <dbReference type="ARBA" id="ARBA00004496"/>
    </source>
</evidence>
<evidence type="ECO:0000256" key="6">
    <source>
        <dbReference type="ARBA" id="ARBA00023054"/>
    </source>
</evidence>
<comment type="similarity">
    <text evidence="2 10">Belongs to the ClpA/ClpB family.</text>
</comment>
<dbReference type="InterPro" id="IPR027417">
    <property type="entry name" value="P-loop_NTPase"/>
</dbReference>
<reference evidence="13" key="1">
    <citation type="submission" date="2020-11" db="EMBL/GenBank/DDBJ databases">
        <title>Halonatronomonas betainensis gen. nov., sp. nov. a novel haloalkaliphilic representative of the family Halanaerobiacae capable of betaine degradation.</title>
        <authorList>
            <person name="Boltyanskaya Y."/>
            <person name="Kevbrin V."/>
            <person name="Detkova E."/>
            <person name="Grouzdev D.S."/>
            <person name="Koziaeva V."/>
            <person name="Zhilina T."/>
        </authorList>
    </citation>
    <scope>NUCLEOTIDE SEQUENCE</scope>
    <source>
        <strain evidence="13">Z-7014</strain>
    </source>
</reference>
<evidence type="ECO:0000256" key="5">
    <source>
        <dbReference type="ARBA" id="ARBA00022840"/>
    </source>
</evidence>
<evidence type="ECO:0000256" key="10">
    <source>
        <dbReference type="RuleBase" id="RU004432"/>
    </source>
</evidence>
<organism evidence="13 14">
    <name type="scientific">Halonatronomonas betaini</name>
    <dbReference type="NCBI Taxonomy" id="2778430"/>
    <lineage>
        <taxon>Bacteria</taxon>
        <taxon>Bacillati</taxon>
        <taxon>Bacillota</taxon>
        <taxon>Clostridia</taxon>
        <taxon>Halanaerobiales</taxon>
        <taxon>Halarsenatibacteraceae</taxon>
        <taxon>Halonatronomonas</taxon>
    </lineage>
</organism>
<evidence type="ECO:0000256" key="8">
    <source>
        <dbReference type="ARBA" id="ARBA00026057"/>
    </source>
</evidence>
<evidence type="ECO:0000256" key="7">
    <source>
        <dbReference type="ARBA" id="ARBA00023186"/>
    </source>
</evidence>
<dbReference type="InterPro" id="IPR050130">
    <property type="entry name" value="ClpA_ClpB"/>
</dbReference>
<dbReference type="FunFam" id="3.40.50.300:FF:000025">
    <property type="entry name" value="ATP-dependent Clp protease subunit"/>
    <property type="match status" value="1"/>
</dbReference>
<gene>
    <name evidence="11 13" type="primary">clpB</name>
    <name evidence="13" type="ORF">I0Q91_10200</name>
</gene>
<dbReference type="Pfam" id="PF10431">
    <property type="entry name" value="ClpB_D2-small"/>
    <property type="match status" value="1"/>
</dbReference>
<dbReference type="CDD" id="cd19499">
    <property type="entry name" value="RecA-like_ClpB_Hsp104-like"/>
    <property type="match status" value="1"/>
</dbReference>
<dbReference type="NCBIfam" id="TIGR03346">
    <property type="entry name" value="chaperone_ClpB"/>
    <property type="match status" value="1"/>
</dbReference>
<dbReference type="Gene3D" id="3.40.50.300">
    <property type="entry name" value="P-loop containing nucleotide triphosphate hydrolases"/>
    <property type="match status" value="3"/>
</dbReference>
<keyword evidence="11" id="KW-0963">Cytoplasm</keyword>
<dbReference type="InterPro" id="IPR017730">
    <property type="entry name" value="Chaperonin_ClpB"/>
</dbReference>
<dbReference type="Pfam" id="PF00004">
    <property type="entry name" value="AAA"/>
    <property type="match status" value="1"/>
</dbReference>
<dbReference type="CDD" id="cd00009">
    <property type="entry name" value="AAA"/>
    <property type="match status" value="1"/>
</dbReference>
<keyword evidence="11" id="KW-0346">Stress response</keyword>
<dbReference type="Pfam" id="PF02861">
    <property type="entry name" value="Clp_N"/>
    <property type="match status" value="1"/>
</dbReference>
<keyword evidence="7 10" id="KW-0143">Chaperone</keyword>
<protein>
    <recommendedName>
        <fullName evidence="11">Chaperone protein ClpB</fullName>
    </recommendedName>
</protein>
<dbReference type="Pfam" id="PF17871">
    <property type="entry name" value="AAA_lid_9"/>
    <property type="match status" value="1"/>
</dbReference>
<dbReference type="FunFam" id="3.40.50.300:FF:000120">
    <property type="entry name" value="ATP-dependent chaperone ClpB"/>
    <property type="match status" value="1"/>
</dbReference>
<dbReference type="GO" id="GO:0005737">
    <property type="term" value="C:cytoplasm"/>
    <property type="evidence" value="ECO:0007669"/>
    <property type="project" value="UniProtKB-SubCell"/>
</dbReference>
<evidence type="ECO:0000256" key="11">
    <source>
        <dbReference type="RuleBase" id="RU362034"/>
    </source>
</evidence>
<dbReference type="InterPro" id="IPR018368">
    <property type="entry name" value="ClpA/B_CS1"/>
</dbReference>
<dbReference type="Proteomes" id="UP000621436">
    <property type="component" value="Unassembled WGS sequence"/>
</dbReference>
<dbReference type="SUPFAM" id="SSF81923">
    <property type="entry name" value="Double Clp-N motif"/>
    <property type="match status" value="1"/>
</dbReference>